<organism evidence="2 3">
    <name type="scientific">Fictibacillus phosphorivorans</name>
    <dbReference type="NCBI Taxonomy" id="1221500"/>
    <lineage>
        <taxon>Bacteria</taxon>
        <taxon>Bacillati</taxon>
        <taxon>Bacillota</taxon>
        <taxon>Bacilli</taxon>
        <taxon>Bacillales</taxon>
        <taxon>Fictibacillaceae</taxon>
        <taxon>Fictibacillus</taxon>
    </lineage>
</organism>
<dbReference type="AlphaFoldDB" id="A0A161RTL6"/>
<name>A0A161RTL6_9BACL</name>
<evidence type="ECO:0000256" key="1">
    <source>
        <dbReference type="SAM" id="Phobius"/>
    </source>
</evidence>
<keyword evidence="1" id="KW-0812">Transmembrane</keyword>
<dbReference type="RefSeq" id="WP_066243039.1">
    <property type="nucleotide sequence ID" value="NZ_LRFC01000034.1"/>
</dbReference>
<evidence type="ECO:0000313" key="2">
    <source>
        <dbReference type="EMBL" id="KZE64836.1"/>
    </source>
</evidence>
<proteinExistence type="predicted"/>
<sequence>MDFLYRVLLYIHILSVIISIGPFFILFPLIKKLRTAAGNEMNAHLSTFRFVVWLAKHAGHVLVFSGVLLVLSGPWTWDTPWILITLIILFCSLFFLARAFSPTLRKFNEDGMDKDVLSDKLQRAVWIYIALLMIMLWFMVVKPYLWW</sequence>
<dbReference type="Proteomes" id="UP000076567">
    <property type="component" value="Unassembled WGS sequence"/>
</dbReference>
<feature type="transmembrane region" description="Helical" evidence="1">
    <location>
        <begin position="50"/>
        <end position="75"/>
    </location>
</feature>
<dbReference type="OrthoDB" id="2436717at2"/>
<keyword evidence="1" id="KW-0472">Membrane</keyword>
<keyword evidence="3" id="KW-1185">Reference proteome</keyword>
<evidence type="ECO:0000313" key="3">
    <source>
        <dbReference type="Proteomes" id="UP000076567"/>
    </source>
</evidence>
<reference evidence="3" key="1">
    <citation type="submission" date="2016-01" db="EMBL/GenBank/DDBJ databases">
        <title>Draft genome of Chromobacterium sp. F49.</title>
        <authorList>
            <person name="Hong K.W."/>
        </authorList>
    </citation>
    <scope>NUCLEOTIDE SEQUENCE [LARGE SCALE GENOMIC DNA]</scope>
    <source>
        <strain evidence="3">P7IIIA</strain>
    </source>
</reference>
<comment type="caution">
    <text evidence="2">The sequence shown here is derived from an EMBL/GenBank/DDBJ whole genome shotgun (WGS) entry which is preliminary data.</text>
</comment>
<protein>
    <recommendedName>
        <fullName evidence="4">DUF2269 family protein</fullName>
    </recommendedName>
</protein>
<feature type="transmembrane region" description="Helical" evidence="1">
    <location>
        <begin position="6"/>
        <end position="30"/>
    </location>
</feature>
<dbReference type="EMBL" id="LRFC01000034">
    <property type="protein sequence ID" value="KZE64836.1"/>
    <property type="molecule type" value="Genomic_DNA"/>
</dbReference>
<feature type="transmembrane region" description="Helical" evidence="1">
    <location>
        <begin position="121"/>
        <end position="140"/>
    </location>
</feature>
<accession>A0A161RTL6</accession>
<evidence type="ECO:0008006" key="4">
    <source>
        <dbReference type="Google" id="ProtNLM"/>
    </source>
</evidence>
<keyword evidence="1" id="KW-1133">Transmembrane helix</keyword>
<feature type="transmembrane region" description="Helical" evidence="1">
    <location>
        <begin position="81"/>
        <end position="100"/>
    </location>
</feature>
<gene>
    <name evidence="2" type="ORF">AWM68_09270</name>
</gene>